<dbReference type="Pfam" id="PF07963">
    <property type="entry name" value="N_methyl"/>
    <property type="match status" value="1"/>
</dbReference>
<keyword evidence="1" id="KW-0812">Transmembrane</keyword>
<organism evidence="2 3">
    <name type="scientific">Algisphaera agarilytica</name>
    <dbReference type="NCBI Taxonomy" id="1385975"/>
    <lineage>
        <taxon>Bacteria</taxon>
        <taxon>Pseudomonadati</taxon>
        <taxon>Planctomycetota</taxon>
        <taxon>Phycisphaerae</taxon>
        <taxon>Phycisphaerales</taxon>
        <taxon>Phycisphaeraceae</taxon>
        <taxon>Algisphaera</taxon>
    </lineage>
</organism>
<keyword evidence="1" id="KW-0472">Membrane</keyword>
<dbReference type="InterPro" id="IPR012902">
    <property type="entry name" value="N_methyl_site"/>
</dbReference>
<protein>
    <submittedName>
        <fullName evidence="2">Prepilin-type N-terminal cleavage/methylation domain-containing protein</fullName>
    </submittedName>
</protein>
<gene>
    <name evidence="2" type="ORF">HNQ40_001090</name>
</gene>
<accession>A0A7X0LJZ2</accession>
<dbReference type="PROSITE" id="PS00409">
    <property type="entry name" value="PROKAR_NTER_METHYL"/>
    <property type="match status" value="1"/>
</dbReference>
<dbReference type="NCBIfam" id="TIGR02532">
    <property type="entry name" value="IV_pilin_GFxxxE"/>
    <property type="match status" value="1"/>
</dbReference>
<comment type="caution">
    <text evidence="2">The sequence shown here is derived from an EMBL/GenBank/DDBJ whole genome shotgun (WGS) entry which is preliminary data.</text>
</comment>
<proteinExistence type="predicted"/>
<dbReference type="AlphaFoldDB" id="A0A7X0LJZ2"/>
<name>A0A7X0LJZ2_9BACT</name>
<evidence type="ECO:0000256" key="1">
    <source>
        <dbReference type="SAM" id="Phobius"/>
    </source>
</evidence>
<keyword evidence="1" id="KW-1133">Transmembrane helix</keyword>
<dbReference type="RefSeq" id="WP_184676870.1">
    <property type="nucleotide sequence ID" value="NZ_JACHGY010000001.1"/>
</dbReference>
<dbReference type="Proteomes" id="UP000541810">
    <property type="component" value="Unassembled WGS sequence"/>
</dbReference>
<keyword evidence="3" id="KW-1185">Reference proteome</keyword>
<evidence type="ECO:0000313" key="2">
    <source>
        <dbReference type="EMBL" id="MBB6429284.1"/>
    </source>
</evidence>
<dbReference type="EMBL" id="JACHGY010000001">
    <property type="protein sequence ID" value="MBB6429284.1"/>
    <property type="molecule type" value="Genomic_DNA"/>
</dbReference>
<evidence type="ECO:0000313" key="3">
    <source>
        <dbReference type="Proteomes" id="UP000541810"/>
    </source>
</evidence>
<reference evidence="2 3" key="1">
    <citation type="submission" date="2020-08" db="EMBL/GenBank/DDBJ databases">
        <title>Genomic Encyclopedia of Type Strains, Phase IV (KMG-IV): sequencing the most valuable type-strain genomes for metagenomic binning, comparative biology and taxonomic classification.</title>
        <authorList>
            <person name="Goeker M."/>
        </authorList>
    </citation>
    <scope>NUCLEOTIDE SEQUENCE [LARGE SCALE GENOMIC DNA]</scope>
    <source>
        <strain evidence="2 3">DSM 103725</strain>
    </source>
</reference>
<sequence>MNPKSQIRNPKSARARGLSLVEMLVALAISAMLLTATMVAIDASFKSYAIAAESASTQTSTRMVINRVLTLVRTNEAHGPLRVSDALTGETVTVSGDIVTSSYLQLIDGNRDTLTISYDEVNDLLMLTREPYSGATPTTQPIIGGVTECTFQLARRLTNDGVLVLERGSIDFTVEADDDASLDLEVGDIPPVRVIASTKPRRLN</sequence>
<feature type="transmembrane region" description="Helical" evidence="1">
    <location>
        <begin position="20"/>
        <end position="41"/>
    </location>
</feature>